<feature type="region of interest" description="Disordered" evidence="1">
    <location>
        <begin position="229"/>
        <end position="266"/>
    </location>
</feature>
<evidence type="ECO:0000313" key="2">
    <source>
        <dbReference type="EMBL" id="KAH3841411.1"/>
    </source>
</evidence>
<evidence type="ECO:0000256" key="1">
    <source>
        <dbReference type="SAM" id="MobiDB-lite"/>
    </source>
</evidence>
<comment type="caution">
    <text evidence="2">The sequence shown here is derived from an EMBL/GenBank/DDBJ whole genome shotgun (WGS) entry which is preliminary data.</text>
</comment>
<name>A0A9D4QRZ0_DREPO</name>
<proteinExistence type="predicted"/>
<protein>
    <submittedName>
        <fullName evidence="2">Uncharacterized protein</fullName>
    </submittedName>
</protein>
<sequence>MTYSTPKRRSVSKHTIYPTVHSDKKHFPSEVSPAARARLKNIENDSRVIQNAVRNVHMKSLSHLISQRKLLEKSMLEYSNKMKEINESRTNELFREIHTGTAAKSDDRISSKSDTVSSKSNASSKSLLQTTTASKSKHNLSQTAIPSPVPEIRLTRERRIRPMSEIYVRYGMSPTPRNSAMSMVAINKRIDDYIVTGTETLKVNKAVPETTSRKQRLARGKLLWSPALEGADSSDSAYSSGTDDVELTAQSAYTETPSNETLKVNS</sequence>
<organism evidence="2 3">
    <name type="scientific">Dreissena polymorpha</name>
    <name type="common">Zebra mussel</name>
    <name type="synonym">Mytilus polymorpha</name>
    <dbReference type="NCBI Taxonomy" id="45954"/>
    <lineage>
        <taxon>Eukaryota</taxon>
        <taxon>Metazoa</taxon>
        <taxon>Spiralia</taxon>
        <taxon>Lophotrochozoa</taxon>
        <taxon>Mollusca</taxon>
        <taxon>Bivalvia</taxon>
        <taxon>Autobranchia</taxon>
        <taxon>Heteroconchia</taxon>
        <taxon>Euheterodonta</taxon>
        <taxon>Imparidentia</taxon>
        <taxon>Neoheterodontei</taxon>
        <taxon>Myida</taxon>
        <taxon>Dreissenoidea</taxon>
        <taxon>Dreissenidae</taxon>
        <taxon>Dreissena</taxon>
    </lineage>
</organism>
<feature type="compositionally biased region" description="Low complexity" evidence="1">
    <location>
        <begin position="230"/>
        <end position="242"/>
    </location>
</feature>
<evidence type="ECO:0000313" key="3">
    <source>
        <dbReference type="Proteomes" id="UP000828390"/>
    </source>
</evidence>
<feature type="compositionally biased region" description="Low complexity" evidence="1">
    <location>
        <begin position="112"/>
        <end position="126"/>
    </location>
</feature>
<feature type="compositionally biased region" description="Polar residues" evidence="1">
    <location>
        <begin position="248"/>
        <end position="266"/>
    </location>
</feature>
<accession>A0A9D4QRZ0</accession>
<dbReference type="EMBL" id="JAIWYP010000004">
    <property type="protein sequence ID" value="KAH3841411.1"/>
    <property type="molecule type" value="Genomic_DNA"/>
</dbReference>
<feature type="compositionally biased region" description="Basic and acidic residues" evidence="1">
    <location>
        <begin position="102"/>
        <end position="111"/>
    </location>
</feature>
<dbReference type="Proteomes" id="UP000828390">
    <property type="component" value="Unassembled WGS sequence"/>
</dbReference>
<dbReference type="AlphaFoldDB" id="A0A9D4QRZ0"/>
<gene>
    <name evidence="2" type="ORF">DPMN_114874</name>
</gene>
<feature type="compositionally biased region" description="Polar residues" evidence="1">
    <location>
        <begin position="127"/>
        <end position="143"/>
    </location>
</feature>
<keyword evidence="3" id="KW-1185">Reference proteome</keyword>
<reference evidence="2" key="2">
    <citation type="submission" date="2020-11" db="EMBL/GenBank/DDBJ databases">
        <authorList>
            <person name="McCartney M.A."/>
            <person name="Auch B."/>
            <person name="Kono T."/>
            <person name="Mallez S."/>
            <person name="Becker A."/>
            <person name="Gohl D.M."/>
            <person name="Silverstein K.A.T."/>
            <person name="Koren S."/>
            <person name="Bechman K.B."/>
            <person name="Herman A."/>
            <person name="Abrahante J.E."/>
            <person name="Garbe J."/>
        </authorList>
    </citation>
    <scope>NUCLEOTIDE SEQUENCE</scope>
    <source>
        <strain evidence="2">Duluth1</strain>
        <tissue evidence="2">Whole animal</tissue>
    </source>
</reference>
<reference evidence="2" key="1">
    <citation type="journal article" date="2019" name="bioRxiv">
        <title>The Genome of the Zebra Mussel, Dreissena polymorpha: A Resource for Invasive Species Research.</title>
        <authorList>
            <person name="McCartney M.A."/>
            <person name="Auch B."/>
            <person name="Kono T."/>
            <person name="Mallez S."/>
            <person name="Zhang Y."/>
            <person name="Obille A."/>
            <person name="Becker A."/>
            <person name="Abrahante J.E."/>
            <person name="Garbe J."/>
            <person name="Badalamenti J.P."/>
            <person name="Herman A."/>
            <person name="Mangelson H."/>
            <person name="Liachko I."/>
            <person name="Sullivan S."/>
            <person name="Sone E.D."/>
            <person name="Koren S."/>
            <person name="Silverstein K.A.T."/>
            <person name="Beckman K.B."/>
            <person name="Gohl D.M."/>
        </authorList>
    </citation>
    <scope>NUCLEOTIDE SEQUENCE</scope>
    <source>
        <strain evidence="2">Duluth1</strain>
        <tissue evidence="2">Whole animal</tissue>
    </source>
</reference>
<feature type="region of interest" description="Disordered" evidence="1">
    <location>
        <begin position="102"/>
        <end position="143"/>
    </location>
</feature>